<feature type="compositionally biased region" description="Low complexity" evidence="11">
    <location>
        <begin position="170"/>
        <end position="184"/>
    </location>
</feature>
<sequence length="689" mass="75154">MSLFGDEPDSPARPKSSLFDDDAAAKTNTSSSMFGDDSTAPVDASSPWGFTPKKSTGRRSLVKSLLANADVPELYVDSFDRLQAGGSISAAHTKQLLSDCGISGSAQNQIWDVVSSRGESATLGRDEFNVTLALIGLAQEGEELSLDAVDERRRKLPLPSLPTPKPTQPAPSSHSPAQSGAQASPERHRGTPRKPSFGAAFGENDPWASPEMHKGHGHLNGVGSAGGQRTTSSFTTHAAEPSDSTPTGTYNSAPSGNSESAAWGGPGSFGAEGGLGSSAVGGSAGGFGDGDNAPTAPHRAVPPRAASKGAEEVVTVNILDEKEGMFLFQHRNYEVASVRRNSKVIRRYSDFVWLLDCLHKRYPFRQLPLLPPKRVQINGNHLAADSSFLEKRRRGLARFANALVRHPILREEQLVVMFLTVPTELAVWRKQATISVQEEFIGKTLPPALEDSLPQNLHDTFDTVRAGVRRSAELYIGLCNLVERLSKRKEVIASEYARFSQSLTSVSESSADTYAIDTNDVPLLNEGMKGTAKHLSTSQALHEDEARAWDEGLLEDLKAMRDSLVSMRDMFDRRDRLARDNIPQLERKIQANEQKLQGIKAKGPAAKAGEAEKVENAIINDKQSIVEQHARGVFIKECVRDELLYFQHTQYRVSRLHQDWAQERVKYAELQADNFRGLVEAVESMPLGE</sequence>
<dbReference type="PANTHER" id="PTHR47554:SF1">
    <property type="entry name" value="SORTING NEXIN MVP1"/>
    <property type="match status" value="1"/>
</dbReference>
<dbReference type="Gene3D" id="3.30.1520.10">
    <property type="entry name" value="Phox-like domain"/>
    <property type="match status" value="1"/>
</dbReference>
<dbReference type="InterPro" id="IPR045734">
    <property type="entry name" value="Snx8_BAR_dom"/>
</dbReference>
<evidence type="ECO:0000313" key="13">
    <source>
        <dbReference type="EMBL" id="KAF2486184.1"/>
    </source>
</evidence>
<keyword evidence="9" id="KW-0472">Membrane</keyword>
<evidence type="ECO:0000256" key="6">
    <source>
        <dbReference type="ARBA" id="ARBA00022448"/>
    </source>
</evidence>
<comment type="function">
    <text evidence="1">Required for vacuolar protein sorting.</text>
</comment>
<dbReference type="InterPro" id="IPR035704">
    <property type="entry name" value="SNX8/Mvp1_PX"/>
</dbReference>
<name>A0A6A6Q2G5_9PEZI</name>
<keyword evidence="14" id="KW-1185">Reference proteome</keyword>
<evidence type="ECO:0000256" key="4">
    <source>
        <dbReference type="ARBA" id="ARBA00010883"/>
    </source>
</evidence>
<dbReference type="GO" id="GO:0006623">
    <property type="term" value="P:protein targeting to vacuole"/>
    <property type="evidence" value="ECO:0007669"/>
    <property type="project" value="TreeGrafter"/>
</dbReference>
<dbReference type="GO" id="GO:0016020">
    <property type="term" value="C:membrane"/>
    <property type="evidence" value="ECO:0007669"/>
    <property type="project" value="UniProtKB-SubCell"/>
</dbReference>
<dbReference type="PANTHER" id="PTHR47554">
    <property type="entry name" value="SORTING NEXIN MVP1"/>
    <property type="match status" value="1"/>
</dbReference>
<dbReference type="Proteomes" id="UP000799767">
    <property type="component" value="Unassembled WGS sequence"/>
</dbReference>
<dbReference type="EMBL" id="MU001632">
    <property type="protein sequence ID" value="KAF2486184.1"/>
    <property type="molecule type" value="Genomic_DNA"/>
</dbReference>
<evidence type="ECO:0000256" key="5">
    <source>
        <dbReference type="ARBA" id="ARBA00014268"/>
    </source>
</evidence>
<evidence type="ECO:0000256" key="3">
    <source>
        <dbReference type="ARBA" id="ARBA00004496"/>
    </source>
</evidence>
<feature type="compositionally biased region" description="Polar residues" evidence="11">
    <location>
        <begin position="227"/>
        <end position="260"/>
    </location>
</feature>
<dbReference type="CDD" id="cd06866">
    <property type="entry name" value="PX_SNX8_Mvp1p_like"/>
    <property type="match status" value="1"/>
</dbReference>
<dbReference type="FunFam" id="1.20.1270.60:FF:000072">
    <property type="entry name" value="Sorting nexin MVP1"/>
    <property type="match status" value="1"/>
</dbReference>
<dbReference type="Gene3D" id="1.10.238.10">
    <property type="entry name" value="EF-hand"/>
    <property type="match status" value="1"/>
</dbReference>
<protein>
    <recommendedName>
        <fullName evidence="5">Sorting nexin MVP1</fullName>
    </recommendedName>
    <alternativeName>
        <fullName evidence="10">Sorting nexin mvp1</fullName>
    </alternativeName>
</protein>
<evidence type="ECO:0000256" key="11">
    <source>
        <dbReference type="SAM" id="MobiDB-lite"/>
    </source>
</evidence>
<proteinExistence type="inferred from homology"/>
<keyword evidence="6" id="KW-0813">Transport</keyword>
<dbReference type="GO" id="GO:0032266">
    <property type="term" value="F:phosphatidylinositol-3-phosphate binding"/>
    <property type="evidence" value="ECO:0007669"/>
    <property type="project" value="TreeGrafter"/>
</dbReference>
<organism evidence="13 14">
    <name type="scientific">Neohortaea acidophila</name>
    <dbReference type="NCBI Taxonomy" id="245834"/>
    <lineage>
        <taxon>Eukaryota</taxon>
        <taxon>Fungi</taxon>
        <taxon>Dikarya</taxon>
        <taxon>Ascomycota</taxon>
        <taxon>Pezizomycotina</taxon>
        <taxon>Dothideomycetes</taxon>
        <taxon>Dothideomycetidae</taxon>
        <taxon>Mycosphaerellales</taxon>
        <taxon>Teratosphaeriaceae</taxon>
        <taxon>Neohortaea</taxon>
    </lineage>
</organism>
<dbReference type="GeneID" id="54476884"/>
<dbReference type="InterPro" id="IPR001683">
    <property type="entry name" value="PX_dom"/>
</dbReference>
<dbReference type="AlphaFoldDB" id="A0A6A6Q2G5"/>
<dbReference type="SMART" id="SM00312">
    <property type="entry name" value="PX"/>
    <property type="match status" value="1"/>
</dbReference>
<evidence type="ECO:0000256" key="7">
    <source>
        <dbReference type="ARBA" id="ARBA00022490"/>
    </source>
</evidence>
<feature type="compositionally biased region" description="Gly residues" evidence="11">
    <location>
        <begin position="264"/>
        <end position="276"/>
    </location>
</feature>
<accession>A0A6A6Q2G5</accession>
<evidence type="ECO:0000256" key="1">
    <source>
        <dbReference type="ARBA" id="ARBA00002474"/>
    </source>
</evidence>
<keyword evidence="7" id="KW-0963">Cytoplasm</keyword>
<dbReference type="RefSeq" id="XP_033592753.1">
    <property type="nucleotide sequence ID" value="XM_033735882.1"/>
</dbReference>
<dbReference type="GO" id="GO:0042147">
    <property type="term" value="P:retrograde transport, endosome to Golgi"/>
    <property type="evidence" value="ECO:0007669"/>
    <property type="project" value="InterPro"/>
</dbReference>
<dbReference type="InterPro" id="IPR027267">
    <property type="entry name" value="AH/BAR_dom_sf"/>
</dbReference>
<dbReference type="GO" id="GO:0005829">
    <property type="term" value="C:cytosol"/>
    <property type="evidence" value="ECO:0007669"/>
    <property type="project" value="GOC"/>
</dbReference>
<dbReference type="Pfam" id="PF19566">
    <property type="entry name" value="Snx8_BAR_dom"/>
    <property type="match status" value="1"/>
</dbReference>
<comment type="similarity">
    <text evidence="4">Belongs to the sorting nexin family.</text>
</comment>
<dbReference type="Gene3D" id="1.20.1270.60">
    <property type="entry name" value="Arfaptin homology (AH) domain/BAR domain"/>
    <property type="match status" value="1"/>
</dbReference>
<dbReference type="OrthoDB" id="10064318at2759"/>
<evidence type="ECO:0000256" key="10">
    <source>
        <dbReference type="ARBA" id="ARBA00072009"/>
    </source>
</evidence>
<feature type="region of interest" description="Disordered" evidence="11">
    <location>
        <begin position="156"/>
        <end position="308"/>
    </location>
</feature>
<feature type="compositionally biased region" description="Pro residues" evidence="11">
    <location>
        <begin position="159"/>
        <end position="169"/>
    </location>
</feature>
<evidence type="ECO:0000259" key="12">
    <source>
        <dbReference type="PROSITE" id="PS50195"/>
    </source>
</evidence>
<keyword evidence="8" id="KW-0653">Protein transport</keyword>
<feature type="domain" description="PX" evidence="12">
    <location>
        <begin position="311"/>
        <end position="425"/>
    </location>
</feature>
<dbReference type="SUPFAM" id="SSF64268">
    <property type="entry name" value="PX domain"/>
    <property type="match status" value="1"/>
</dbReference>
<evidence type="ECO:0000256" key="8">
    <source>
        <dbReference type="ARBA" id="ARBA00022927"/>
    </source>
</evidence>
<evidence type="ECO:0000313" key="14">
    <source>
        <dbReference type="Proteomes" id="UP000799767"/>
    </source>
</evidence>
<dbReference type="Pfam" id="PF00787">
    <property type="entry name" value="PX"/>
    <property type="match status" value="1"/>
</dbReference>
<dbReference type="InterPro" id="IPR028662">
    <property type="entry name" value="SNX8/Mvp1"/>
</dbReference>
<comment type="subcellular location">
    <subcellularLocation>
        <location evidence="3">Cytoplasm</location>
    </subcellularLocation>
    <subcellularLocation>
        <location evidence="2">Membrane</location>
        <topology evidence="2">Peripheral membrane protein</topology>
        <orientation evidence="2">Cytoplasmic side</orientation>
    </subcellularLocation>
</comment>
<evidence type="ECO:0000256" key="9">
    <source>
        <dbReference type="ARBA" id="ARBA00023136"/>
    </source>
</evidence>
<dbReference type="GO" id="GO:0005768">
    <property type="term" value="C:endosome"/>
    <property type="evidence" value="ECO:0007669"/>
    <property type="project" value="TreeGrafter"/>
</dbReference>
<evidence type="ECO:0000256" key="2">
    <source>
        <dbReference type="ARBA" id="ARBA00004287"/>
    </source>
</evidence>
<dbReference type="CDD" id="cd07597">
    <property type="entry name" value="BAR_SNX8"/>
    <property type="match status" value="1"/>
</dbReference>
<dbReference type="InterPro" id="IPR036871">
    <property type="entry name" value="PX_dom_sf"/>
</dbReference>
<feature type="region of interest" description="Disordered" evidence="11">
    <location>
        <begin position="1"/>
        <end position="56"/>
    </location>
</feature>
<reference evidence="13" key="1">
    <citation type="journal article" date="2020" name="Stud. Mycol.">
        <title>101 Dothideomycetes genomes: a test case for predicting lifestyles and emergence of pathogens.</title>
        <authorList>
            <person name="Haridas S."/>
            <person name="Albert R."/>
            <person name="Binder M."/>
            <person name="Bloem J."/>
            <person name="Labutti K."/>
            <person name="Salamov A."/>
            <person name="Andreopoulos B."/>
            <person name="Baker S."/>
            <person name="Barry K."/>
            <person name="Bills G."/>
            <person name="Bluhm B."/>
            <person name="Cannon C."/>
            <person name="Castanera R."/>
            <person name="Culley D."/>
            <person name="Daum C."/>
            <person name="Ezra D."/>
            <person name="Gonzalez J."/>
            <person name="Henrissat B."/>
            <person name="Kuo A."/>
            <person name="Liang C."/>
            <person name="Lipzen A."/>
            <person name="Lutzoni F."/>
            <person name="Magnuson J."/>
            <person name="Mondo S."/>
            <person name="Nolan M."/>
            <person name="Ohm R."/>
            <person name="Pangilinan J."/>
            <person name="Park H.-J."/>
            <person name="Ramirez L."/>
            <person name="Alfaro M."/>
            <person name="Sun H."/>
            <person name="Tritt A."/>
            <person name="Yoshinaga Y."/>
            <person name="Zwiers L.-H."/>
            <person name="Turgeon B."/>
            <person name="Goodwin S."/>
            <person name="Spatafora J."/>
            <person name="Crous P."/>
            <person name="Grigoriev I."/>
        </authorList>
    </citation>
    <scope>NUCLEOTIDE SEQUENCE</scope>
    <source>
        <strain evidence="13">CBS 113389</strain>
    </source>
</reference>
<dbReference type="PROSITE" id="PS50195">
    <property type="entry name" value="PX"/>
    <property type="match status" value="1"/>
</dbReference>
<gene>
    <name evidence="13" type="ORF">BDY17DRAFT_315108</name>
</gene>
<dbReference type="FunFam" id="3.30.1520.10:FF:000037">
    <property type="entry name" value="Sorting nexin mvp-1"/>
    <property type="match status" value="1"/>
</dbReference>